<comment type="subcellular location">
    <subcellularLocation>
        <location evidence="1">Mitochondrion membrane</location>
        <topology evidence="1">Multi-pass membrane protein</topology>
    </subcellularLocation>
</comment>
<dbReference type="AlphaFoldDB" id="A0AAV5GAG2"/>
<dbReference type="PROSITE" id="PS50920">
    <property type="entry name" value="SOLCAR"/>
    <property type="match status" value="2"/>
</dbReference>
<dbReference type="GO" id="GO:0005381">
    <property type="term" value="F:iron ion transmembrane transporter activity"/>
    <property type="evidence" value="ECO:0007669"/>
    <property type="project" value="UniProtKB-ARBA"/>
</dbReference>
<sequence length="301" mass="32933">MDTEEAVTAAAPQRVYVEPFVLVASSCSAIAARLCTHPLDTLRIRIQTARHPVPPLRELVPKPRLKSLYSASKRYFSEQWLPRDAEPTMLQQLPVFIAAGTAAEFASGAIWTPLDVLKSRLQTGREGTSGIALTRKILREEGVRGLMKGYWLGNLIFVPNISVYWCIYETLKQRFIPNYSAYRPASPPRDSPSARPAPDSPSSDAFSGIPVTLRYTLCSVAACSVAATATTPIEVVQARWQTSGASGGAQGGIRQIVRELWRQGGAMAFTKGLSFRIAYAIPANGISMTVYESVKRWKGIS</sequence>
<keyword evidence="3 9" id="KW-0813">Transport</keyword>
<protein>
    <recommendedName>
        <fullName evidence="12">Mitochondrial carrier</fullName>
    </recommendedName>
</protein>
<evidence type="ECO:0000256" key="1">
    <source>
        <dbReference type="ARBA" id="ARBA00004225"/>
    </source>
</evidence>
<dbReference type="Gene3D" id="1.50.40.10">
    <property type="entry name" value="Mitochondrial carrier domain"/>
    <property type="match status" value="1"/>
</dbReference>
<evidence type="ECO:0000313" key="10">
    <source>
        <dbReference type="EMBL" id="GJN89540.1"/>
    </source>
</evidence>
<evidence type="ECO:0000256" key="9">
    <source>
        <dbReference type="RuleBase" id="RU000488"/>
    </source>
</evidence>
<evidence type="ECO:0000313" key="11">
    <source>
        <dbReference type="Proteomes" id="UP001342314"/>
    </source>
</evidence>
<proteinExistence type="inferred from homology"/>
<dbReference type="EMBL" id="BQKY01000005">
    <property type="protein sequence ID" value="GJN89540.1"/>
    <property type="molecule type" value="Genomic_DNA"/>
</dbReference>
<dbReference type="Proteomes" id="UP001342314">
    <property type="component" value="Unassembled WGS sequence"/>
</dbReference>
<evidence type="ECO:0008006" key="12">
    <source>
        <dbReference type="Google" id="ProtNLM"/>
    </source>
</evidence>
<reference evidence="10 11" key="1">
    <citation type="submission" date="2021-12" db="EMBL/GenBank/DDBJ databases">
        <title>High titer production of polyol ester of fatty acids by Rhodotorula paludigena BS15 towards product separation-free biomass refinery.</title>
        <authorList>
            <person name="Mano J."/>
            <person name="Ono H."/>
            <person name="Tanaka T."/>
            <person name="Naito K."/>
            <person name="Sushida H."/>
            <person name="Ike M."/>
            <person name="Tokuyasu K."/>
            <person name="Kitaoka M."/>
        </authorList>
    </citation>
    <scope>NUCLEOTIDE SEQUENCE [LARGE SCALE GENOMIC DNA]</scope>
    <source>
        <strain evidence="10 11">BS15</strain>
    </source>
</reference>
<comment type="similarity">
    <text evidence="2 9">Belongs to the mitochondrial carrier (TC 2.A.29) family.</text>
</comment>
<feature type="repeat" description="Solcar" evidence="8">
    <location>
        <begin position="210"/>
        <end position="297"/>
    </location>
</feature>
<comment type="caution">
    <text evidence="10">The sequence shown here is derived from an EMBL/GenBank/DDBJ whole genome shotgun (WGS) entry which is preliminary data.</text>
</comment>
<dbReference type="Pfam" id="PF00153">
    <property type="entry name" value="Mito_carr"/>
    <property type="match status" value="2"/>
</dbReference>
<evidence type="ECO:0000256" key="8">
    <source>
        <dbReference type="PROSITE-ProRule" id="PRU00282"/>
    </source>
</evidence>
<evidence type="ECO:0000256" key="2">
    <source>
        <dbReference type="ARBA" id="ARBA00006375"/>
    </source>
</evidence>
<name>A0AAV5GAG2_9BASI</name>
<keyword evidence="7 8" id="KW-0472">Membrane</keyword>
<dbReference type="PANTHER" id="PTHR45758:SF3">
    <property type="entry name" value="MITOCHONDRIAL SUBSTRATE CARRIER FAMILY PROTEIN E"/>
    <property type="match status" value="1"/>
</dbReference>
<accession>A0AAV5GAG2</accession>
<keyword evidence="6" id="KW-0496">Mitochondrion</keyword>
<dbReference type="InterPro" id="IPR023395">
    <property type="entry name" value="MCP_dom_sf"/>
</dbReference>
<dbReference type="SUPFAM" id="SSF103506">
    <property type="entry name" value="Mitochondrial carrier"/>
    <property type="match status" value="1"/>
</dbReference>
<keyword evidence="11" id="KW-1185">Reference proteome</keyword>
<evidence type="ECO:0000256" key="7">
    <source>
        <dbReference type="ARBA" id="ARBA00023136"/>
    </source>
</evidence>
<dbReference type="InterPro" id="IPR018108">
    <property type="entry name" value="MCP_transmembrane"/>
</dbReference>
<organism evidence="10 11">
    <name type="scientific">Rhodotorula paludigena</name>
    <dbReference type="NCBI Taxonomy" id="86838"/>
    <lineage>
        <taxon>Eukaryota</taxon>
        <taxon>Fungi</taxon>
        <taxon>Dikarya</taxon>
        <taxon>Basidiomycota</taxon>
        <taxon>Pucciniomycotina</taxon>
        <taxon>Microbotryomycetes</taxon>
        <taxon>Sporidiobolales</taxon>
        <taxon>Sporidiobolaceae</taxon>
        <taxon>Rhodotorula</taxon>
    </lineage>
</organism>
<evidence type="ECO:0000256" key="5">
    <source>
        <dbReference type="ARBA" id="ARBA00022989"/>
    </source>
</evidence>
<dbReference type="GO" id="GO:0031966">
    <property type="term" value="C:mitochondrial membrane"/>
    <property type="evidence" value="ECO:0007669"/>
    <property type="project" value="UniProtKB-SubCell"/>
</dbReference>
<feature type="repeat" description="Solcar" evidence="8">
    <location>
        <begin position="91"/>
        <end position="174"/>
    </location>
</feature>
<gene>
    <name evidence="10" type="ORF">Rhopal_002527-T1</name>
</gene>
<evidence type="ECO:0000256" key="3">
    <source>
        <dbReference type="ARBA" id="ARBA00022448"/>
    </source>
</evidence>
<keyword evidence="4 8" id="KW-0812">Transmembrane</keyword>
<evidence type="ECO:0000256" key="4">
    <source>
        <dbReference type="ARBA" id="ARBA00022692"/>
    </source>
</evidence>
<dbReference type="PANTHER" id="PTHR45758">
    <property type="entry name" value="MITOFERRIN-1-RELATED"/>
    <property type="match status" value="1"/>
</dbReference>
<keyword evidence="5" id="KW-1133">Transmembrane helix</keyword>
<evidence type="ECO:0000256" key="6">
    <source>
        <dbReference type="ARBA" id="ARBA00023128"/>
    </source>
</evidence>